<evidence type="ECO:0000313" key="2">
    <source>
        <dbReference type="Proteomes" id="UP000379480"/>
    </source>
</evidence>
<reference evidence="1 2" key="1">
    <citation type="submission" date="2019-09" db="EMBL/GenBank/DDBJ databases">
        <authorList>
            <person name="Chandra G."/>
            <person name="Truman W A."/>
        </authorList>
    </citation>
    <scope>NUCLEOTIDE SEQUENCE [LARGE SCALE GENOMIC DNA]</scope>
    <source>
        <strain evidence="1">PS723</strain>
    </source>
</reference>
<gene>
    <name evidence="1" type="ORF">PS723_05183</name>
</gene>
<proteinExistence type="predicted"/>
<dbReference type="EMBL" id="CABVHY010000032">
    <property type="protein sequence ID" value="VVO33454.1"/>
    <property type="molecule type" value="Genomic_DNA"/>
</dbReference>
<evidence type="ECO:0000313" key="1">
    <source>
        <dbReference type="EMBL" id="VVO33454.1"/>
    </source>
</evidence>
<accession>A0A5E7F3D4</accession>
<organism evidence="1 2">
    <name type="scientific">Pseudomonas fluorescens</name>
    <dbReference type="NCBI Taxonomy" id="294"/>
    <lineage>
        <taxon>Bacteria</taxon>
        <taxon>Pseudomonadati</taxon>
        <taxon>Pseudomonadota</taxon>
        <taxon>Gammaproteobacteria</taxon>
        <taxon>Pseudomonadales</taxon>
        <taxon>Pseudomonadaceae</taxon>
        <taxon>Pseudomonas</taxon>
    </lineage>
</organism>
<sequence>MQNLWRGSLLPLGREAALKPASRFCHAYRMCRLYDCFARARTGRREQAPSPQLISFNQAL</sequence>
<dbReference type="Proteomes" id="UP000379480">
    <property type="component" value="Unassembled WGS sequence"/>
</dbReference>
<name>A0A5E7F3D4_PSEFL</name>
<dbReference type="AlphaFoldDB" id="A0A5E7F3D4"/>
<protein>
    <submittedName>
        <fullName evidence="1">Uncharacterized protein</fullName>
    </submittedName>
</protein>